<keyword evidence="2" id="KW-0178">Competence</keyword>
<evidence type="ECO:0000256" key="3">
    <source>
        <dbReference type="SAM" id="MobiDB-lite"/>
    </source>
</evidence>
<evidence type="ECO:0000256" key="2">
    <source>
        <dbReference type="ARBA" id="ARBA00023287"/>
    </source>
</evidence>
<evidence type="ECO:0000256" key="4">
    <source>
        <dbReference type="SAM" id="Phobius"/>
    </source>
</evidence>
<feature type="transmembrane region" description="Helical" evidence="4">
    <location>
        <begin position="12"/>
        <end position="37"/>
    </location>
</feature>
<dbReference type="GO" id="GO:0009986">
    <property type="term" value="C:cell surface"/>
    <property type="evidence" value="ECO:0007669"/>
    <property type="project" value="UniProtKB-SubCell"/>
</dbReference>
<keyword evidence="6" id="KW-1185">Reference proteome</keyword>
<organism evidence="5 6">
    <name type="scientific">Halalkalibacter wakoensis JCM 9140</name>
    <dbReference type="NCBI Taxonomy" id="1236970"/>
    <lineage>
        <taxon>Bacteria</taxon>
        <taxon>Bacillati</taxon>
        <taxon>Bacillota</taxon>
        <taxon>Bacilli</taxon>
        <taxon>Bacillales</taxon>
        <taxon>Bacillaceae</taxon>
        <taxon>Halalkalibacter</taxon>
    </lineage>
</organism>
<proteinExistence type="predicted"/>
<dbReference type="EMBL" id="BAUT01000046">
    <property type="protein sequence ID" value="GAE27339.1"/>
    <property type="molecule type" value="Genomic_DNA"/>
</dbReference>
<dbReference type="AlphaFoldDB" id="W4Q7I0"/>
<feature type="compositionally biased region" description="Polar residues" evidence="3">
    <location>
        <begin position="134"/>
        <end position="143"/>
    </location>
</feature>
<dbReference type="PROSITE" id="PS00409">
    <property type="entry name" value="PROKAR_NTER_METHYL"/>
    <property type="match status" value="1"/>
</dbReference>
<evidence type="ECO:0000313" key="6">
    <source>
        <dbReference type="Proteomes" id="UP000018890"/>
    </source>
</evidence>
<sequence length="155" mass="16495">MLKRMKALKDQRGLTLIELLVVIVIIGIIAGIAIVAIGNIMENSKRDAHIANAQQVANAARLYVTSENPALANPVTIRVNEHASEDSLVGEGYLETVSDPSGTIYGDASQVVITRTNDGLTFQVTLANAPESGSAHTYLTSDDPNALDRDNVTLP</sequence>
<dbReference type="STRING" id="1236970.JCM9140_3473"/>
<dbReference type="GO" id="GO:0030420">
    <property type="term" value="P:establishment of competence for transformation"/>
    <property type="evidence" value="ECO:0007669"/>
    <property type="project" value="UniProtKB-KW"/>
</dbReference>
<keyword evidence="4" id="KW-1133">Transmembrane helix</keyword>
<dbReference type="PANTHER" id="PTHR30093">
    <property type="entry name" value="GENERAL SECRETION PATHWAY PROTEIN G"/>
    <property type="match status" value="1"/>
</dbReference>
<dbReference type="Pfam" id="PF07963">
    <property type="entry name" value="N_methyl"/>
    <property type="match status" value="1"/>
</dbReference>
<feature type="region of interest" description="Disordered" evidence="3">
    <location>
        <begin position="133"/>
        <end position="155"/>
    </location>
</feature>
<dbReference type="Proteomes" id="UP000018890">
    <property type="component" value="Unassembled WGS sequence"/>
</dbReference>
<comment type="subcellular location">
    <subcellularLocation>
        <location evidence="1">Cell surface</location>
    </subcellularLocation>
</comment>
<dbReference type="OrthoDB" id="2454081at2"/>
<dbReference type="PANTHER" id="PTHR30093:SF43">
    <property type="entry name" value="SLR2015 PROTEIN"/>
    <property type="match status" value="1"/>
</dbReference>
<dbReference type="InterPro" id="IPR012902">
    <property type="entry name" value="N_methyl_site"/>
</dbReference>
<evidence type="ECO:0000313" key="5">
    <source>
        <dbReference type="EMBL" id="GAE27339.1"/>
    </source>
</evidence>
<dbReference type="NCBIfam" id="TIGR02532">
    <property type="entry name" value="IV_pilin_GFxxxE"/>
    <property type="match status" value="1"/>
</dbReference>
<reference evidence="5" key="1">
    <citation type="journal article" date="2014" name="Genome Announc.">
        <title>Draft Genome Sequences of Three Alkaliphilic Bacillus Strains, Bacillus wakoensis JCM 9140T, Bacillus akibai JCM 9157T, and Bacillus hemicellulosilyticus JCM 9152T.</title>
        <authorList>
            <person name="Yuki M."/>
            <person name="Oshima K."/>
            <person name="Suda W."/>
            <person name="Oshida Y."/>
            <person name="Kitamura K."/>
            <person name="Iida T."/>
            <person name="Hattori M."/>
            <person name="Ohkuma M."/>
        </authorList>
    </citation>
    <scope>NUCLEOTIDE SEQUENCE [LARGE SCALE GENOMIC DNA]</scope>
    <source>
        <strain evidence="5">JCM 9140</strain>
    </source>
</reference>
<feature type="compositionally biased region" description="Basic and acidic residues" evidence="3">
    <location>
        <begin position="146"/>
        <end position="155"/>
    </location>
</feature>
<dbReference type="SUPFAM" id="SSF54523">
    <property type="entry name" value="Pili subunits"/>
    <property type="match status" value="1"/>
</dbReference>
<keyword evidence="4" id="KW-0472">Membrane</keyword>
<protein>
    <submittedName>
        <fullName evidence="5">Type IV pilin PilA</fullName>
    </submittedName>
</protein>
<dbReference type="InterPro" id="IPR045584">
    <property type="entry name" value="Pilin-like"/>
</dbReference>
<evidence type="ECO:0000256" key="1">
    <source>
        <dbReference type="ARBA" id="ARBA00004241"/>
    </source>
</evidence>
<dbReference type="RefSeq" id="WP_034748440.1">
    <property type="nucleotide sequence ID" value="NZ_BAUT01000046.1"/>
</dbReference>
<gene>
    <name evidence="5" type="ORF">JCM9140_3473</name>
</gene>
<name>W4Q7I0_9BACI</name>
<keyword evidence="4" id="KW-0812">Transmembrane</keyword>
<accession>W4Q7I0</accession>
<comment type="caution">
    <text evidence="5">The sequence shown here is derived from an EMBL/GenBank/DDBJ whole genome shotgun (WGS) entry which is preliminary data.</text>
</comment>
<dbReference type="Gene3D" id="3.30.700.10">
    <property type="entry name" value="Glycoprotein, Type 4 Pilin"/>
    <property type="match status" value="1"/>
</dbReference>